<dbReference type="GO" id="GO:0004856">
    <property type="term" value="F:D-xylulokinase activity"/>
    <property type="evidence" value="ECO:0007669"/>
    <property type="project" value="TreeGrafter"/>
</dbReference>
<dbReference type="PANTHER" id="PTHR10196">
    <property type="entry name" value="SUGAR KINASE"/>
    <property type="match status" value="1"/>
</dbReference>
<gene>
    <name evidence="6" type="ORF">DDQ68_21655</name>
</gene>
<evidence type="ECO:0000256" key="2">
    <source>
        <dbReference type="ARBA" id="ARBA00022679"/>
    </source>
</evidence>
<organism evidence="6 7">
    <name type="scientific">Hymenobacter nivis</name>
    <dbReference type="NCBI Taxonomy" id="1850093"/>
    <lineage>
        <taxon>Bacteria</taxon>
        <taxon>Pseudomonadati</taxon>
        <taxon>Bacteroidota</taxon>
        <taxon>Cytophagia</taxon>
        <taxon>Cytophagales</taxon>
        <taxon>Hymenobacteraceae</taxon>
        <taxon>Hymenobacter</taxon>
    </lineage>
</organism>
<keyword evidence="7" id="KW-1185">Reference proteome</keyword>
<evidence type="ECO:0000256" key="3">
    <source>
        <dbReference type="ARBA" id="ARBA00022777"/>
    </source>
</evidence>
<protein>
    <submittedName>
        <fullName evidence="6">Carbohydrate kinase</fullName>
    </submittedName>
</protein>
<dbReference type="InterPro" id="IPR018484">
    <property type="entry name" value="FGGY_N"/>
</dbReference>
<dbReference type="RefSeq" id="WP_109658157.1">
    <property type="nucleotide sequence ID" value="NZ_CP029145.1"/>
</dbReference>
<dbReference type="GO" id="GO:0005829">
    <property type="term" value="C:cytosol"/>
    <property type="evidence" value="ECO:0007669"/>
    <property type="project" value="TreeGrafter"/>
</dbReference>
<sequence>MKKAIYAIFDVGKTNKKLLLFDEHHHLLDEHQQVYLETVDDDGFPCETLDRLSHWVLDHWQQLRQHPQYQLRGVNFTAYGASFVHLGASGQPVAPLYNYLKPLPERIAEQFYASLGDDAADFAAVSGSPWLGLLNSGLQLYWLKHAKPALYARVHTSLHLPQYLSYLITGEKFSDYTSVGCHTGLWDFTRRDYHAWVRREGLDQKLAPLLQDPVAAVVDGVLVGAGLHDSSAALLPYLSQPTQPFLLVSTGTWAITFNPFNRQPLTPELLRRDCLSYLSPAGHAVPAARLFLGREHDHQVARIADHFHIRPELRTEFYRSQRQAQPADPRAAPFRPWCMYGTGPYPEQPAEAWDLSGFRTAIDAYQHLLRGLVDLLATSIRLVRQAEKTIFVDGGFARNQLFLKVLGEAFPDATIQTLEVPQATALGALLHLEGGLAHKKPELLLT</sequence>
<evidence type="ECO:0000313" key="6">
    <source>
        <dbReference type="EMBL" id="AWM35140.1"/>
    </source>
</evidence>
<evidence type="ECO:0000256" key="1">
    <source>
        <dbReference type="ARBA" id="ARBA00009156"/>
    </source>
</evidence>
<evidence type="ECO:0000259" key="5">
    <source>
        <dbReference type="Pfam" id="PF21546"/>
    </source>
</evidence>
<reference evidence="7" key="1">
    <citation type="submission" date="2018-04" db="EMBL/GenBank/DDBJ databases">
        <title>Complete genome of Antarctic heterotrophic bacterium Hymenobacter nivis.</title>
        <authorList>
            <person name="Terashima M."/>
        </authorList>
    </citation>
    <scope>NUCLEOTIDE SEQUENCE [LARGE SCALE GENOMIC DNA]</scope>
    <source>
        <strain evidence="7">NBRC 111535</strain>
    </source>
</reference>
<evidence type="ECO:0000259" key="4">
    <source>
        <dbReference type="Pfam" id="PF00370"/>
    </source>
</evidence>
<feature type="domain" description="Carbohydrate kinase FGGY N-terminal" evidence="4">
    <location>
        <begin position="6"/>
        <end position="194"/>
    </location>
</feature>
<dbReference type="CDD" id="cd07772">
    <property type="entry name" value="ASKHA_NBD_FGGY_NaCK-like"/>
    <property type="match status" value="1"/>
</dbReference>
<dbReference type="PANTHER" id="PTHR10196:SF57">
    <property type="entry name" value="XYLULOSE KINASE"/>
    <property type="match status" value="1"/>
</dbReference>
<dbReference type="AlphaFoldDB" id="A0A2Z3H2A1"/>
<dbReference type="SUPFAM" id="SSF53067">
    <property type="entry name" value="Actin-like ATPase domain"/>
    <property type="match status" value="2"/>
</dbReference>
<dbReference type="Pfam" id="PF21546">
    <property type="entry name" value="FGGY_C_2"/>
    <property type="match status" value="1"/>
</dbReference>
<dbReference type="Pfam" id="PF00370">
    <property type="entry name" value="FGGY_N"/>
    <property type="match status" value="1"/>
</dbReference>
<evidence type="ECO:0000313" key="7">
    <source>
        <dbReference type="Proteomes" id="UP000245999"/>
    </source>
</evidence>
<accession>A0A2Z3H2A1</accession>
<dbReference type="InterPro" id="IPR043129">
    <property type="entry name" value="ATPase_NBD"/>
</dbReference>
<comment type="similarity">
    <text evidence="1">Belongs to the FGGY kinase family.</text>
</comment>
<dbReference type="Proteomes" id="UP000245999">
    <property type="component" value="Chromosome"/>
</dbReference>
<dbReference type="InterPro" id="IPR049382">
    <property type="entry name" value="FGGY_C_2"/>
</dbReference>
<feature type="domain" description="Carbohydrate kinase FGGY C-terminal" evidence="5">
    <location>
        <begin position="243"/>
        <end position="432"/>
    </location>
</feature>
<dbReference type="OrthoDB" id="9786272at2"/>
<dbReference type="Gene3D" id="3.30.420.40">
    <property type="match status" value="2"/>
</dbReference>
<name>A0A2Z3H2A1_9BACT</name>
<keyword evidence="3 6" id="KW-0418">Kinase</keyword>
<keyword evidence="2" id="KW-0808">Transferase</keyword>
<dbReference type="GO" id="GO:0005997">
    <property type="term" value="P:xylulose metabolic process"/>
    <property type="evidence" value="ECO:0007669"/>
    <property type="project" value="TreeGrafter"/>
</dbReference>
<dbReference type="EMBL" id="CP029145">
    <property type="protein sequence ID" value="AWM35140.1"/>
    <property type="molecule type" value="Genomic_DNA"/>
</dbReference>
<proteinExistence type="inferred from homology"/>
<dbReference type="KEGG" id="hnv:DDQ68_21655"/>